<evidence type="ECO:0000256" key="1">
    <source>
        <dbReference type="ARBA" id="ARBA00023015"/>
    </source>
</evidence>
<proteinExistence type="predicted"/>
<sequence length="235" mass="25851">MPATKPAPAVNRLIAALPHPERQRFLAGCEPVTLAFGEILAEPGAPISHVYFPTESFISLTTTMNGPARLGLLLVGDEGMLGISLILGLNRSPLHASVQGPGQALRMEAAQFCRALERGTALPGLLKRYLYVMMGQLAQTGVCNRFHLLEARLARWLLMAQDRAHSDCFHVTHEFLARILGVRRVGITKAASALQNRKLIRYHRGDIRILDRGGLEASACSCFRLDKSLYARIME</sequence>
<dbReference type="PANTHER" id="PTHR24567:SF74">
    <property type="entry name" value="HTH-TYPE TRANSCRIPTIONAL REGULATOR ARCR"/>
    <property type="match status" value="1"/>
</dbReference>
<dbReference type="InterPro" id="IPR050397">
    <property type="entry name" value="Env_Response_Regulators"/>
</dbReference>
<feature type="domain" description="HTH crp-type" evidence="4">
    <location>
        <begin position="147"/>
        <end position="213"/>
    </location>
</feature>
<dbReference type="PROSITE" id="PS51063">
    <property type="entry name" value="HTH_CRP_2"/>
    <property type="match status" value="1"/>
</dbReference>
<dbReference type="InterPro" id="IPR018490">
    <property type="entry name" value="cNMP-bd_dom_sf"/>
</dbReference>
<dbReference type="InterPro" id="IPR014710">
    <property type="entry name" value="RmlC-like_jellyroll"/>
</dbReference>
<name>A0ABW2A3P1_9GAMM</name>
<keyword evidence="6" id="KW-1185">Reference proteome</keyword>
<evidence type="ECO:0000313" key="5">
    <source>
        <dbReference type="EMBL" id="MFC6672112.1"/>
    </source>
</evidence>
<protein>
    <submittedName>
        <fullName evidence="5">Crp/Fnr family transcriptional regulator</fullName>
    </submittedName>
</protein>
<dbReference type="SUPFAM" id="SSF51206">
    <property type="entry name" value="cAMP-binding domain-like"/>
    <property type="match status" value="1"/>
</dbReference>
<dbReference type="SUPFAM" id="SSF46785">
    <property type="entry name" value="Winged helix' DNA-binding domain"/>
    <property type="match status" value="1"/>
</dbReference>
<dbReference type="InterPro" id="IPR036390">
    <property type="entry name" value="WH_DNA-bd_sf"/>
</dbReference>
<organism evidence="5 6">
    <name type="scientific">Marinobacterium aestuariivivens</name>
    <dbReference type="NCBI Taxonomy" id="1698799"/>
    <lineage>
        <taxon>Bacteria</taxon>
        <taxon>Pseudomonadati</taxon>
        <taxon>Pseudomonadota</taxon>
        <taxon>Gammaproteobacteria</taxon>
        <taxon>Oceanospirillales</taxon>
        <taxon>Oceanospirillaceae</taxon>
        <taxon>Marinobacterium</taxon>
    </lineage>
</organism>
<dbReference type="Pfam" id="PF13545">
    <property type="entry name" value="HTH_Crp_2"/>
    <property type="match status" value="1"/>
</dbReference>
<dbReference type="Proteomes" id="UP001596422">
    <property type="component" value="Unassembled WGS sequence"/>
</dbReference>
<keyword evidence="2" id="KW-0238">DNA-binding</keyword>
<evidence type="ECO:0000256" key="2">
    <source>
        <dbReference type="ARBA" id="ARBA00023125"/>
    </source>
</evidence>
<reference evidence="6" key="1">
    <citation type="journal article" date="2019" name="Int. J. Syst. Evol. Microbiol.">
        <title>The Global Catalogue of Microorganisms (GCM) 10K type strain sequencing project: providing services to taxonomists for standard genome sequencing and annotation.</title>
        <authorList>
            <consortium name="The Broad Institute Genomics Platform"/>
            <consortium name="The Broad Institute Genome Sequencing Center for Infectious Disease"/>
            <person name="Wu L."/>
            <person name="Ma J."/>
        </authorList>
    </citation>
    <scope>NUCLEOTIDE SEQUENCE [LARGE SCALE GENOMIC DNA]</scope>
    <source>
        <strain evidence="6">NBRC 111756</strain>
    </source>
</reference>
<evidence type="ECO:0000259" key="4">
    <source>
        <dbReference type="PROSITE" id="PS51063"/>
    </source>
</evidence>
<dbReference type="EMBL" id="JBHSWE010000001">
    <property type="protein sequence ID" value="MFC6672112.1"/>
    <property type="molecule type" value="Genomic_DNA"/>
</dbReference>
<evidence type="ECO:0000256" key="3">
    <source>
        <dbReference type="ARBA" id="ARBA00023163"/>
    </source>
</evidence>
<comment type="caution">
    <text evidence="5">The sequence shown here is derived from an EMBL/GenBank/DDBJ whole genome shotgun (WGS) entry which is preliminary data.</text>
</comment>
<accession>A0ABW2A3P1</accession>
<dbReference type="PANTHER" id="PTHR24567">
    <property type="entry name" value="CRP FAMILY TRANSCRIPTIONAL REGULATORY PROTEIN"/>
    <property type="match status" value="1"/>
</dbReference>
<keyword evidence="1" id="KW-0805">Transcription regulation</keyword>
<keyword evidence="3" id="KW-0804">Transcription</keyword>
<dbReference type="InterPro" id="IPR012318">
    <property type="entry name" value="HTH_CRP"/>
</dbReference>
<gene>
    <name evidence="5" type="ORF">ACFQDL_20120</name>
</gene>
<dbReference type="Gene3D" id="2.60.120.10">
    <property type="entry name" value="Jelly Rolls"/>
    <property type="match status" value="1"/>
</dbReference>
<dbReference type="RefSeq" id="WP_379910574.1">
    <property type="nucleotide sequence ID" value="NZ_JBHSWE010000001.1"/>
</dbReference>
<evidence type="ECO:0000313" key="6">
    <source>
        <dbReference type="Proteomes" id="UP001596422"/>
    </source>
</evidence>